<dbReference type="EMBL" id="JPVP01000058">
    <property type="protein sequence ID" value="KGR83205.1"/>
    <property type="molecule type" value="Genomic_DNA"/>
</dbReference>
<feature type="domain" description="ACT" evidence="4">
    <location>
        <begin position="139"/>
        <end position="213"/>
    </location>
</feature>
<dbReference type="InterPro" id="IPR045865">
    <property type="entry name" value="ACT-like_dom_sf"/>
</dbReference>
<proteinExistence type="predicted"/>
<evidence type="ECO:0000259" key="3">
    <source>
        <dbReference type="PROSITE" id="PS51371"/>
    </source>
</evidence>
<dbReference type="OrthoDB" id="9781631at2"/>
<comment type="caution">
    <text evidence="5">The sequence shown here is derived from an EMBL/GenBank/DDBJ whole genome shotgun (WGS) entry which is preliminary data.</text>
</comment>
<keyword evidence="6" id="KW-1185">Reference proteome</keyword>
<dbReference type="CDD" id="cd04584">
    <property type="entry name" value="CBS_pair_AcuB_like"/>
    <property type="match status" value="1"/>
</dbReference>
<evidence type="ECO:0000313" key="6">
    <source>
        <dbReference type="Proteomes" id="UP000030437"/>
    </source>
</evidence>
<dbReference type="SMART" id="SM00116">
    <property type="entry name" value="CBS"/>
    <property type="match status" value="2"/>
</dbReference>
<keyword evidence="1 2" id="KW-0129">CBS domain</keyword>
<organism evidence="5 6">
    <name type="scientific">Lysinibacillus odysseyi 34hs-1 = NBRC 100172</name>
    <dbReference type="NCBI Taxonomy" id="1220589"/>
    <lineage>
        <taxon>Bacteria</taxon>
        <taxon>Bacillati</taxon>
        <taxon>Bacillota</taxon>
        <taxon>Bacilli</taxon>
        <taxon>Bacillales</taxon>
        <taxon>Bacillaceae</taxon>
        <taxon>Lysinibacillus</taxon>
    </lineage>
</organism>
<gene>
    <name evidence="5" type="ORF">CD32_15245</name>
</gene>
<dbReference type="eggNOG" id="COG0517">
    <property type="taxonomic scope" value="Bacteria"/>
</dbReference>
<dbReference type="PANTHER" id="PTHR43080:SF2">
    <property type="entry name" value="CBS DOMAIN-CONTAINING PROTEIN"/>
    <property type="match status" value="1"/>
</dbReference>
<dbReference type="SUPFAM" id="SSF54631">
    <property type="entry name" value="CBS-domain pair"/>
    <property type="match status" value="1"/>
</dbReference>
<protein>
    <submittedName>
        <fullName evidence="5">Acetoin utilization protein AcuB</fullName>
    </submittedName>
</protein>
<evidence type="ECO:0000259" key="4">
    <source>
        <dbReference type="PROSITE" id="PS51671"/>
    </source>
</evidence>
<dbReference type="PROSITE" id="PS51371">
    <property type="entry name" value="CBS"/>
    <property type="match status" value="2"/>
</dbReference>
<evidence type="ECO:0000256" key="1">
    <source>
        <dbReference type="ARBA" id="ARBA00023122"/>
    </source>
</evidence>
<dbReference type="InterPro" id="IPR002912">
    <property type="entry name" value="ACT_dom"/>
</dbReference>
<feature type="domain" description="CBS" evidence="3">
    <location>
        <begin position="78"/>
        <end position="137"/>
    </location>
</feature>
<dbReference type="Gene3D" id="3.30.70.260">
    <property type="match status" value="1"/>
</dbReference>
<dbReference type="Pfam" id="PF01842">
    <property type="entry name" value="ACT"/>
    <property type="match status" value="1"/>
</dbReference>
<sequence length="215" mass="24399">MIVEEIMQTDLYTLAPTDTVGDAVRLMSEKKVRHLPVVNENFEILGIVTGHDLKNVLPAFQHEKQNSSIYDAPLEQIMVKDPIIGHPLDFVEEVAVTLYENRISCLPIVSKGKLAGIVTTTDVLYRYIELTGANRPSSKLDIRVTNKPGILYDITRIFRQHKVNVLSILVYPDSENENSRILSIRLQVMNPLAIIEDLRKEKFDVLWPNLPGIEL</sequence>
<name>A0A0A3IIC4_9BACI</name>
<dbReference type="PANTHER" id="PTHR43080">
    <property type="entry name" value="CBS DOMAIN-CONTAINING PROTEIN CBSX3, MITOCHONDRIAL"/>
    <property type="match status" value="1"/>
</dbReference>
<evidence type="ECO:0000256" key="2">
    <source>
        <dbReference type="PROSITE-ProRule" id="PRU00703"/>
    </source>
</evidence>
<dbReference type="InterPro" id="IPR000644">
    <property type="entry name" value="CBS_dom"/>
</dbReference>
<dbReference type="Proteomes" id="UP000030437">
    <property type="component" value="Unassembled WGS sequence"/>
</dbReference>
<feature type="domain" description="CBS" evidence="3">
    <location>
        <begin position="7"/>
        <end position="64"/>
    </location>
</feature>
<dbReference type="PROSITE" id="PS51671">
    <property type="entry name" value="ACT"/>
    <property type="match status" value="1"/>
</dbReference>
<dbReference type="STRING" id="1220589.CD32_15245"/>
<dbReference type="InterPro" id="IPR051257">
    <property type="entry name" value="Diverse_CBS-Domain"/>
</dbReference>
<evidence type="ECO:0000313" key="5">
    <source>
        <dbReference type="EMBL" id="KGR83205.1"/>
    </source>
</evidence>
<dbReference type="AlphaFoldDB" id="A0A0A3IIC4"/>
<dbReference type="RefSeq" id="WP_036156178.1">
    <property type="nucleotide sequence ID" value="NZ_AVCX01000003.1"/>
</dbReference>
<dbReference type="Gene3D" id="3.10.580.10">
    <property type="entry name" value="CBS-domain"/>
    <property type="match status" value="1"/>
</dbReference>
<accession>A0A0A3IIC4</accession>
<reference evidence="5 6" key="1">
    <citation type="submission" date="2014-02" db="EMBL/GenBank/DDBJ databases">
        <title>Draft genome sequence of Lysinibacillus odysseyi NBRC 100172.</title>
        <authorList>
            <person name="Zhang F."/>
            <person name="Wang G."/>
            <person name="Zhang L."/>
        </authorList>
    </citation>
    <scope>NUCLEOTIDE SEQUENCE [LARGE SCALE GENOMIC DNA]</scope>
    <source>
        <strain evidence="5 6">NBRC 100172</strain>
    </source>
</reference>
<dbReference type="InterPro" id="IPR046342">
    <property type="entry name" value="CBS_dom_sf"/>
</dbReference>
<dbReference type="CDD" id="cd04883">
    <property type="entry name" value="ACT_AcuB"/>
    <property type="match status" value="1"/>
</dbReference>
<dbReference type="SUPFAM" id="SSF55021">
    <property type="entry name" value="ACT-like"/>
    <property type="match status" value="1"/>
</dbReference>
<dbReference type="Pfam" id="PF00571">
    <property type="entry name" value="CBS"/>
    <property type="match status" value="2"/>
</dbReference>